<dbReference type="RefSeq" id="WP_065917325.1">
    <property type="nucleotide sequence ID" value="NZ_CP016793.1"/>
</dbReference>
<organism evidence="10 11">
    <name type="scientific">Lentzea guizhouensis</name>
    <dbReference type="NCBI Taxonomy" id="1586287"/>
    <lineage>
        <taxon>Bacteria</taxon>
        <taxon>Bacillati</taxon>
        <taxon>Actinomycetota</taxon>
        <taxon>Actinomycetes</taxon>
        <taxon>Pseudonocardiales</taxon>
        <taxon>Pseudonocardiaceae</taxon>
        <taxon>Lentzea</taxon>
    </lineage>
</organism>
<dbReference type="InterPro" id="IPR015500">
    <property type="entry name" value="Peptidase_S8_subtilisin-rel"/>
</dbReference>
<dbReference type="OrthoDB" id="9766923at2"/>
<dbReference type="GO" id="GO:0006508">
    <property type="term" value="P:proteolysis"/>
    <property type="evidence" value="ECO:0007669"/>
    <property type="project" value="UniProtKB-KW"/>
</dbReference>
<dbReference type="PROSITE" id="PS00138">
    <property type="entry name" value="SUBTILASE_SER"/>
    <property type="match status" value="1"/>
</dbReference>
<feature type="domain" description="Peptidase S8/S53" evidence="8">
    <location>
        <begin position="142"/>
        <end position="371"/>
    </location>
</feature>
<keyword evidence="7" id="KW-0732">Signal</keyword>
<name>A0A1B2HMM5_9PSEU</name>
<dbReference type="EMBL" id="CP016793">
    <property type="protein sequence ID" value="ANZ38982.1"/>
    <property type="molecule type" value="Genomic_DNA"/>
</dbReference>
<dbReference type="GO" id="GO:0004252">
    <property type="term" value="F:serine-type endopeptidase activity"/>
    <property type="evidence" value="ECO:0007669"/>
    <property type="project" value="UniProtKB-UniRule"/>
</dbReference>
<keyword evidence="3 5" id="KW-0378">Hydrolase</keyword>
<evidence type="ECO:0000256" key="6">
    <source>
        <dbReference type="RuleBase" id="RU003355"/>
    </source>
</evidence>
<dbReference type="Gene3D" id="3.40.50.200">
    <property type="entry name" value="Peptidase S8/S53 domain"/>
    <property type="match status" value="1"/>
</dbReference>
<dbReference type="Proteomes" id="UP000093053">
    <property type="component" value="Chromosome"/>
</dbReference>
<keyword evidence="11" id="KW-1185">Reference proteome</keyword>
<evidence type="ECO:0000256" key="7">
    <source>
        <dbReference type="SAM" id="SignalP"/>
    </source>
</evidence>
<dbReference type="PANTHER" id="PTHR43806:SF11">
    <property type="entry name" value="CEREVISIN-RELATED"/>
    <property type="match status" value="1"/>
</dbReference>
<keyword evidence="2 5" id="KW-0645">Protease</keyword>
<dbReference type="AlphaFoldDB" id="A0A1B2HMM5"/>
<feature type="chain" id="PRO_5008538387" evidence="7">
    <location>
        <begin position="32"/>
        <end position="392"/>
    </location>
</feature>
<keyword evidence="4 5" id="KW-0720">Serine protease</keyword>
<evidence type="ECO:0000259" key="9">
    <source>
        <dbReference type="Pfam" id="PF05922"/>
    </source>
</evidence>
<dbReference type="InterPro" id="IPR010259">
    <property type="entry name" value="S8pro/Inhibitor_I9"/>
</dbReference>
<dbReference type="InterPro" id="IPR000209">
    <property type="entry name" value="Peptidase_S8/S53_dom"/>
</dbReference>
<sequence>MHTMTRKIRFLAGAGVATLAMSVLMVPSASAAEGQVLEADAAEKVSGSFIVKLKEGKASAQSLASRFGAKVERNYATFGGFNVKLSEKQARILAADPSVEYVEQDQVFHVQATQTNPPSWGLDRIDQRNLPLNSSYSYTSTGSGVSAYVVDTGVRISHSTFGGRAVNGYDAVDNDNVAQDGHGHGTHVAGTIAGSQYGVAKAARVVAVRVLNNSGSGTTAQVVAGIDWVGNNAVKPAVANLSLGGGVSTAIDNATRSAIAKGVTFAVAAGNSNANASGFSPARVAEAITVGATDRNDARASYSNFGAVLDIFAPGSSITSSWSTSDTATSTISGTSMATPHVAGAAARYLSTNRAATPAQVASYLVAQSTPSKVTNPGSGSPNRLLYLAPTA</sequence>
<dbReference type="PROSITE" id="PS51892">
    <property type="entry name" value="SUBTILASE"/>
    <property type="match status" value="1"/>
</dbReference>
<dbReference type="PROSITE" id="PS00136">
    <property type="entry name" value="SUBTILASE_ASP"/>
    <property type="match status" value="1"/>
</dbReference>
<feature type="active site" description="Charge relay system" evidence="5">
    <location>
        <position position="184"/>
    </location>
</feature>
<comment type="similarity">
    <text evidence="1 5 6">Belongs to the peptidase S8 family.</text>
</comment>
<dbReference type="KEGG" id="led:BBK82_25840"/>
<dbReference type="STRING" id="1586287.BBK82_25840"/>
<gene>
    <name evidence="10" type="ORF">BBK82_25840</name>
</gene>
<reference evidence="10 11" key="1">
    <citation type="submission" date="2016-07" db="EMBL/GenBank/DDBJ databases">
        <title>Complete genome sequence of the Lentzea guizhouensis DHS C013.</title>
        <authorList>
            <person name="Cao C."/>
        </authorList>
    </citation>
    <scope>NUCLEOTIDE SEQUENCE [LARGE SCALE GENOMIC DNA]</scope>
    <source>
        <strain evidence="10 11">DHS C013</strain>
    </source>
</reference>
<dbReference type="Gene3D" id="3.30.70.80">
    <property type="entry name" value="Peptidase S8 propeptide/proteinase inhibitor I9"/>
    <property type="match status" value="1"/>
</dbReference>
<dbReference type="InterPro" id="IPR037045">
    <property type="entry name" value="S8pro/Inhibitor_I9_sf"/>
</dbReference>
<dbReference type="SUPFAM" id="SSF54897">
    <property type="entry name" value="Protease propeptides/inhibitors"/>
    <property type="match status" value="1"/>
</dbReference>
<feature type="active site" description="Charge relay system" evidence="5">
    <location>
        <position position="151"/>
    </location>
</feature>
<evidence type="ECO:0000256" key="5">
    <source>
        <dbReference type="PROSITE-ProRule" id="PRU01240"/>
    </source>
</evidence>
<evidence type="ECO:0000313" key="11">
    <source>
        <dbReference type="Proteomes" id="UP000093053"/>
    </source>
</evidence>
<dbReference type="InterPro" id="IPR023828">
    <property type="entry name" value="Peptidase_S8_Ser-AS"/>
</dbReference>
<dbReference type="Pfam" id="PF05922">
    <property type="entry name" value="Inhibitor_I9"/>
    <property type="match status" value="1"/>
</dbReference>
<dbReference type="InterPro" id="IPR034193">
    <property type="entry name" value="PCSK9_ProteinaseK-like"/>
</dbReference>
<feature type="signal peptide" evidence="7">
    <location>
        <begin position="1"/>
        <end position="31"/>
    </location>
</feature>
<dbReference type="GO" id="GO:0005615">
    <property type="term" value="C:extracellular space"/>
    <property type="evidence" value="ECO:0007669"/>
    <property type="project" value="TreeGrafter"/>
</dbReference>
<feature type="domain" description="Inhibitor I9" evidence="9">
    <location>
        <begin position="62"/>
        <end position="110"/>
    </location>
</feature>
<dbReference type="SUPFAM" id="SSF52743">
    <property type="entry name" value="Subtilisin-like"/>
    <property type="match status" value="1"/>
</dbReference>
<evidence type="ECO:0000256" key="4">
    <source>
        <dbReference type="ARBA" id="ARBA00022825"/>
    </source>
</evidence>
<evidence type="ECO:0000313" key="10">
    <source>
        <dbReference type="EMBL" id="ANZ38982.1"/>
    </source>
</evidence>
<feature type="active site" description="Charge relay system" evidence="5">
    <location>
        <position position="336"/>
    </location>
</feature>
<proteinExistence type="inferred from homology"/>
<dbReference type="FunFam" id="3.40.50.200:FF:000014">
    <property type="entry name" value="Proteinase K"/>
    <property type="match status" value="1"/>
</dbReference>
<dbReference type="InterPro" id="IPR023827">
    <property type="entry name" value="Peptidase_S8_Asp-AS"/>
</dbReference>
<evidence type="ECO:0000259" key="8">
    <source>
        <dbReference type="Pfam" id="PF00082"/>
    </source>
</evidence>
<evidence type="ECO:0000256" key="1">
    <source>
        <dbReference type="ARBA" id="ARBA00011073"/>
    </source>
</evidence>
<dbReference type="PANTHER" id="PTHR43806">
    <property type="entry name" value="PEPTIDASE S8"/>
    <property type="match status" value="1"/>
</dbReference>
<evidence type="ECO:0000256" key="2">
    <source>
        <dbReference type="ARBA" id="ARBA00022670"/>
    </source>
</evidence>
<dbReference type="CDD" id="cd04077">
    <property type="entry name" value="Peptidases_S8_PCSK9_ProteinaseK_like"/>
    <property type="match status" value="1"/>
</dbReference>
<dbReference type="PRINTS" id="PR00723">
    <property type="entry name" value="SUBTILISIN"/>
</dbReference>
<dbReference type="Pfam" id="PF00082">
    <property type="entry name" value="Peptidase_S8"/>
    <property type="match status" value="1"/>
</dbReference>
<dbReference type="InterPro" id="IPR050131">
    <property type="entry name" value="Peptidase_S8_subtilisin-like"/>
</dbReference>
<accession>A0A1B2HMM5</accession>
<dbReference type="InterPro" id="IPR022398">
    <property type="entry name" value="Peptidase_S8_His-AS"/>
</dbReference>
<protein>
    <submittedName>
        <fullName evidence="10">Peptidase S8</fullName>
    </submittedName>
</protein>
<dbReference type="InterPro" id="IPR036852">
    <property type="entry name" value="Peptidase_S8/S53_dom_sf"/>
</dbReference>
<evidence type="ECO:0000256" key="3">
    <source>
        <dbReference type="ARBA" id="ARBA00022801"/>
    </source>
</evidence>
<dbReference type="PROSITE" id="PS00137">
    <property type="entry name" value="SUBTILASE_HIS"/>
    <property type="match status" value="1"/>
</dbReference>